<dbReference type="CDD" id="cd00609">
    <property type="entry name" value="AAT_like"/>
    <property type="match status" value="1"/>
</dbReference>
<dbReference type="NCBIfam" id="TIGR01141">
    <property type="entry name" value="hisC"/>
    <property type="match status" value="1"/>
</dbReference>
<protein>
    <recommendedName>
        <fullName evidence="6">Aromatic amino acid aminotransferase</fullName>
        <shortName evidence="6">ArAT</shortName>
        <ecNumber evidence="6">2.6.1.57</ecNumber>
    </recommendedName>
</protein>
<feature type="domain" description="Aminotransferase class I/classII large" evidence="7">
    <location>
        <begin position="30"/>
        <end position="348"/>
    </location>
</feature>
<dbReference type="InterPro" id="IPR005861">
    <property type="entry name" value="HisP_aminotrans"/>
</dbReference>
<organism evidence="8 9">
    <name type="scientific">Catellatospora coxensis</name>
    <dbReference type="NCBI Taxonomy" id="310354"/>
    <lineage>
        <taxon>Bacteria</taxon>
        <taxon>Bacillati</taxon>
        <taxon>Actinomycetota</taxon>
        <taxon>Actinomycetes</taxon>
        <taxon>Micromonosporales</taxon>
        <taxon>Micromonosporaceae</taxon>
        <taxon>Catellatospora</taxon>
    </lineage>
</organism>
<comment type="catalytic activity">
    <reaction evidence="6">
        <text>an aromatic L-alpha-amino acid + 2-oxoglutarate = an aromatic oxo-acid + L-glutamate</text>
        <dbReference type="Rhea" id="RHEA:17533"/>
        <dbReference type="ChEBI" id="CHEBI:16810"/>
        <dbReference type="ChEBI" id="CHEBI:29985"/>
        <dbReference type="ChEBI" id="CHEBI:73309"/>
        <dbReference type="ChEBI" id="CHEBI:84824"/>
        <dbReference type="EC" id="2.6.1.57"/>
    </reaction>
</comment>
<dbReference type="InterPro" id="IPR015421">
    <property type="entry name" value="PyrdxlP-dep_Trfase_major"/>
</dbReference>
<dbReference type="PANTHER" id="PTHR43643:SF3">
    <property type="entry name" value="HISTIDINOL-PHOSPHATE AMINOTRANSFERASE"/>
    <property type="match status" value="1"/>
</dbReference>
<comment type="caution">
    <text evidence="8">The sequence shown here is derived from an EMBL/GenBank/DDBJ whole genome shotgun (WGS) entry which is preliminary data.</text>
</comment>
<dbReference type="InterPro" id="IPR001917">
    <property type="entry name" value="Aminotrans_II_pyridoxalP_BS"/>
</dbReference>
<dbReference type="SUPFAM" id="SSF53383">
    <property type="entry name" value="PLP-dependent transferases"/>
    <property type="match status" value="1"/>
</dbReference>
<evidence type="ECO:0000259" key="7">
    <source>
        <dbReference type="Pfam" id="PF00155"/>
    </source>
</evidence>
<dbReference type="InterPro" id="IPR024892">
    <property type="entry name" value="ArAT"/>
</dbReference>
<keyword evidence="9" id="KW-1185">Reference proteome</keyword>
<dbReference type="NCBIfam" id="NF002878">
    <property type="entry name" value="PRK03321.1"/>
    <property type="match status" value="1"/>
</dbReference>
<keyword evidence="5 6" id="KW-0663">Pyridoxal phosphate</keyword>
<dbReference type="PANTHER" id="PTHR43643">
    <property type="entry name" value="HISTIDINOL-PHOSPHATE AMINOTRANSFERASE 2"/>
    <property type="match status" value="1"/>
</dbReference>
<dbReference type="Gene3D" id="3.90.1150.10">
    <property type="entry name" value="Aspartate Aminotransferase, domain 1"/>
    <property type="match status" value="1"/>
</dbReference>
<evidence type="ECO:0000256" key="5">
    <source>
        <dbReference type="ARBA" id="ARBA00022898"/>
    </source>
</evidence>
<dbReference type="InterPro" id="IPR015424">
    <property type="entry name" value="PyrdxlP-dep_Trfase"/>
</dbReference>
<dbReference type="PROSITE" id="PS00599">
    <property type="entry name" value="AA_TRANSFER_CLASS_2"/>
    <property type="match status" value="1"/>
</dbReference>
<dbReference type="HAMAP" id="MF_01513">
    <property type="entry name" value="Phe_aminotrans_2"/>
    <property type="match status" value="1"/>
</dbReference>
<comment type="function">
    <text evidence="6">Aminotransferase that catalyzes the conversion of aromatic amino acids and 2-oxoglutarate into corresponding aromatic oxo acids and L-glutamate.</text>
</comment>
<dbReference type="AlphaFoldDB" id="A0A8J3L7V0"/>
<evidence type="ECO:0000256" key="3">
    <source>
        <dbReference type="ARBA" id="ARBA00022576"/>
    </source>
</evidence>
<dbReference type="Gene3D" id="3.40.640.10">
    <property type="entry name" value="Type I PLP-dependent aspartate aminotransferase-like (Major domain)"/>
    <property type="match status" value="1"/>
</dbReference>
<dbReference type="GO" id="GO:0030170">
    <property type="term" value="F:pyridoxal phosphate binding"/>
    <property type="evidence" value="ECO:0007669"/>
    <property type="project" value="UniProtKB-UniRule"/>
</dbReference>
<dbReference type="EMBL" id="BONI01000079">
    <property type="protein sequence ID" value="GIG10086.1"/>
    <property type="molecule type" value="Genomic_DNA"/>
</dbReference>
<dbReference type="HAMAP" id="MF_01023">
    <property type="entry name" value="HisC_aminotrans_2"/>
    <property type="match status" value="1"/>
</dbReference>
<name>A0A8J3L7V0_9ACTN</name>
<accession>A0A8J3L7V0</accession>
<dbReference type="EC" id="2.6.1.57" evidence="6"/>
<dbReference type="InterPro" id="IPR004839">
    <property type="entry name" value="Aminotransferase_I/II_large"/>
</dbReference>
<dbReference type="GO" id="GO:0008793">
    <property type="term" value="F:aromatic-amino-acid transaminase activity"/>
    <property type="evidence" value="ECO:0007669"/>
    <property type="project" value="UniProtKB-UniRule"/>
</dbReference>
<dbReference type="GO" id="GO:0000105">
    <property type="term" value="P:L-histidine biosynthetic process"/>
    <property type="evidence" value="ECO:0007669"/>
    <property type="project" value="InterPro"/>
</dbReference>
<dbReference type="RefSeq" id="WP_203697858.1">
    <property type="nucleotide sequence ID" value="NZ_BAAALC010000071.1"/>
</dbReference>
<evidence type="ECO:0000256" key="2">
    <source>
        <dbReference type="ARBA" id="ARBA00011738"/>
    </source>
</evidence>
<dbReference type="Pfam" id="PF00155">
    <property type="entry name" value="Aminotran_1_2"/>
    <property type="match status" value="1"/>
</dbReference>
<proteinExistence type="inferred from homology"/>
<dbReference type="InterPro" id="IPR015422">
    <property type="entry name" value="PyrdxlP-dep_Trfase_small"/>
</dbReference>
<sequence>MSERSKRGLTRPDLDALPNYVPGRSVPGAIKLASNEVPYGPLPGVVEAVADAAANVHRYPDMGVGALRDKFADRLGVPAERVVTGCGSVALAEHLVRATCLPGDELIYAWRSFEAYPIIAATTAATSVRVPNTAEHGHDLAAMAAAITDRTRLILVCNPNNPTGTSVRKAELDEFLAAVPEDVLVVLDEAYKEFVTDPGVPDGVEVYGDRPNVAVLRTLSKAWGLAGLRIGYLVAQPEVAAAVRKVVTPFSTSMAAQAAALAALDAETEMRRRCDLVIAERDRVQIALAKLLPGVPASQANFVWLPLGERSVAFAQACEAEGVIVRPFAGDGVRVTIGTAEENDALLHAAEKHFV</sequence>
<dbReference type="InterPro" id="IPR050106">
    <property type="entry name" value="HistidinolP_aminotransfase"/>
</dbReference>
<evidence type="ECO:0000256" key="6">
    <source>
        <dbReference type="HAMAP-Rule" id="MF_01513"/>
    </source>
</evidence>
<evidence type="ECO:0000256" key="4">
    <source>
        <dbReference type="ARBA" id="ARBA00022679"/>
    </source>
</evidence>
<dbReference type="GO" id="GO:0004400">
    <property type="term" value="F:histidinol-phosphate transaminase activity"/>
    <property type="evidence" value="ECO:0007669"/>
    <property type="project" value="InterPro"/>
</dbReference>
<keyword evidence="4 6" id="KW-0808">Transferase</keyword>
<evidence type="ECO:0000313" key="8">
    <source>
        <dbReference type="EMBL" id="GIG10086.1"/>
    </source>
</evidence>
<keyword evidence="3 6" id="KW-0032">Aminotransferase</keyword>
<reference evidence="8 9" key="1">
    <citation type="submission" date="2021-01" db="EMBL/GenBank/DDBJ databases">
        <title>Whole genome shotgun sequence of Catellatospora coxensis NBRC 107359.</title>
        <authorList>
            <person name="Komaki H."/>
            <person name="Tamura T."/>
        </authorList>
    </citation>
    <scope>NUCLEOTIDE SEQUENCE [LARGE SCALE GENOMIC DNA]</scope>
    <source>
        <strain evidence="8 9">NBRC 107359</strain>
    </source>
</reference>
<gene>
    <name evidence="8" type="primary">hisC_3</name>
    <name evidence="6" type="synonym">pat</name>
    <name evidence="8" type="ORF">Cco03nite_67860</name>
</gene>
<evidence type="ECO:0000313" key="9">
    <source>
        <dbReference type="Proteomes" id="UP000630887"/>
    </source>
</evidence>
<comment type="similarity">
    <text evidence="6">Belongs to the class-II pyridoxal-phosphate-dependent aminotransferase family.</text>
</comment>
<dbReference type="Proteomes" id="UP000630887">
    <property type="component" value="Unassembled WGS sequence"/>
</dbReference>
<comment type="cofactor">
    <cofactor evidence="1 6">
        <name>pyridoxal 5'-phosphate</name>
        <dbReference type="ChEBI" id="CHEBI:597326"/>
    </cofactor>
</comment>
<feature type="modified residue" description="N6-(pyridoxal phosphate)lysine" evidence="6">
    <location>
        <position position="221"/>
    </location>
</feature>
<evidence type="ECO:0000256" key="1">
    <source>
        <dbReference type="ARBA" id="ARBA00001933"/>
    </source>
</evidence>
<comment type="subunit">
    <text evidence="2 6">Homodimer.</text>
</comment>